<proteinExistence type="predicted"/>
<accession>D0WHX6</accession>
<reference evidence="6" key="1">
    <citation type="submission" date="2009-10" db="EMBL/GenBank/DDBJ databases">
        <authorList>
            <person name="Weinstock G."/>
            <person name="Sodergren E."/>
            <person name="Clifton S."/>
            <person name="Fulton L."/>
            <person name="Fulton B."/>
            <person name="Courtney L."/>
            <person name="Fronick C."/>
            <person name="Harrison M."/>
            <person name="Strong C."/>
            <person name="Farmer C."/>
            <person name="Delahaunty K."/>
            <person name="Markovic C."/>
            <person name="Hall O."/>
            <person name="Minx P."/>
            <person name="Tomlinson C."/>
            <person name="Mitreva M."/>
            <person name="Nelson J."/>
            <person name="Hou S."/>
            <person name="Wollam A."/>
            <person name="Pepin K.H."/>
            <person name="Johnson M."/>
            <person name="Bhonagiri V."/>
            <person name="Nash W.E."/>
            <person name="Warren W."/>
            <person name="Chinwalla A."/>
            <person name="Mardis E.R."/>
            <person name="Wilson R.K."/>
        </authorList>
    </citation>
    <scope>NUCLEOTIDE SEQUENCE [LARGE SCALE GENOMIC DNA]</scope>
    <source>
        <strain evidence="6">ATCC 700122</strain>
    </source>
</reference>
<evidence type="ECO:0000256" key="3">
    <source>
        <dbReference type="ARBA" id="ARBA00023163"/>
    </source>
</evidence>
<dbReference type="PANTHER" id="PTHR30055:SF151">
    <property type="entry name" value="TRANSCRIPTIONAL REGULATORY PROTEIN"/>
    <property type="match status" value="1"/>
</dbReference>
<evidence type="ECO:0000256" key="4">
    <source>
        <dbReference type="PROSITE-ProRule" id="PRU00335"/>
    </source>
</evidence>
<dbReference type="Pfam" id="PF02909">
    <property type="entry name" value="TetR_C_1"/>
    <property type="match status" value="1"/>
</dbReference>
<dbReference type="Pfam" id="PF00440">
    <property type="entry name" value="TetR_N"/>
    <property type="match status" value="1"/>
</dbReference>
<dbReference type="PANTHER" id="PTHR30055">
    <property type="entry name" value="HTH-TYPE TRANSCRIPTIONAL REGULATOR RUTR"/>
    <property type="match status" value="1"/>
</dbReference>
<dbReference type="SUPFAM" id="SSF46689">
    <property type="entry name" value="Homeodomain-like"/>
    <property type="match status" value="1"/>
</dbReference>
<dbReference type="InterPro" id="IPR004111">
    <property type="entry name" value="Repressor_TetR_C"/>
</dbReference>
<dbReference type="GO" id="GO:0000976">
    <property type="term" value="F:transcription cis-regulatory region binding"/>
    <property type="evidence" value="ECO:0007669"/>
    <property type="project" value="TreeGrafter"/>
</dbReference>
<keyword evidence="1" id="KW-0805">Transcription regulation</keyword>
<name>D0WHX6_SLAES</name>
<dbReference type="PROSITE" id="PS50977">
    <property type="entry name" value="HTH_TETR_2"/>
    <property type="match status" value="1"/>
</dbReference>
<dbReference type="EMBL" id="ACUX02000014">
    <property type="protein sequence ID" value="EEZ60923.1"/>
    <property type="molecule type" value="Genomic_DNA"/>
</dbReference>
<dbReference type="PRINTS" id="PR00455">
    <property type="entry name" value="HTHTETR"/>
</dbReference>
<dbReference type="GO" id="GO:0045892">
    <property type="term" value="P:negative regulation of DNA-templated transcription"/>
    <property type="evidence" value="ECO:0007669"/>
    <property type="project" value="InterPro"/>
</dbReference>
<dbReference type="SUPFAM" id="SSF48498">
    <property type="entry name" value="Tetracyclin repressor-like, C-terminal domain"/>
    <property type="match status" value="1"/>
</dbReference>
<dbReference type="HOGENOM" id="CLU_069543_4_0_11"/>
<dbReference type="Proteomes" id="UP000006001">
    <property type="component" value="Unassembled WGS sequence"/>
</dbReference>
<evidence type="ECO:0000313" key="6">
    <source>
        <dbReference type="EMBL" id="EEZ60923.1"/>
    </source>
</evidence>
<dbReference type="RefSeq" id="WP_006362707.1">
    <property type="nucleotide sequence ID" value="NZ_GG700631.1"/>
</dbReference>
<dbReference type="STRING" id="649764.HMPREF0762_01448"/>
<feature type="DNA-binding region" description="H-T-H motif" evidence="4">
    <location>
        <begin position="35"/>
        <end position="54"/>
    </location>
</feature>
<evidence type="ECO:0000256" key="1">
    <source>
        <dbReference type="ARBA" id="ARBA00023015"/>
    </source>
</evidence>
<dbReference type="InterPro" id="IPR009057">
    <property type="entry name" value="Homeodomain-like_sf"/>
</dbReference>
<dbReference type="eggNOG" id="COG1309">
    <property type="taxonomic scope" value="Bacteria"/>
</dbReference>
<gene>
    <name evidence="6" type="ORF">HMPREF0762_01448</name>
</gene>
<dbReference type="InterPro" id="IPR050109">
    <property type="entry name" value="HTH-type_TetR-like_transc_reg"/>
</dbReference>
<dbReference type="GeneID" id="85008406"/>
<organism evidence="6 7">
    <name type="scientific">Slackia exigua (strain ATCC 700122 / DSM 15923 / CIP 105133 / JCM 11022 / KCTC 5966 / S-7)</name>
    <dbReference type="NCBI Taxonomy" id="649764"/>
    <lineage>
        <taxon>Bacteria</taxon>
        <taxon>Bacillati</taxon>
        <taxon>Actinomycetota</taxon>
        <taxon>Coriobacteriia</taxon>
        <taxon>Eggerthellales</taxon>
        <taxon>Eggerthellaceae</taxon>
        <taxon>Slackia</taxon>
    </lineage>
</organism>
<dbReference type="GO" id="GO:0003700">
    <property type="term" value="F:DNA-binding transcription factor activity"/>
    <property type="evidence" value="ECO:0007669"/>
    <property type="project" value="TreeGrafter"/>
</dbReference>
<keyword evidence="7" id="KW-1185">Reference proteome</keyword>
<feature type="domain" description="HTH tetR-type" evidence="5">
    <location>
        <begin position="12"/>
        <end position="72"/>
    </location>
</feature>
<evidence type="ECO:0000313" key="7">
    <source>
        <dbReference type="Proteomes" id="UP000006001"/>
    </source>
</evidence>
<dbReference type="OrthoDB" id="3192968at2"/>
<sequence>MSEEKTTGRRRGLDANKVAEAAKGMAAEKGFDGWRMRDLAKRLDVAPSVIYHYFPNREAVCDAAMELIARDIALPPEDLAWKEWFLQTARNLRAVLLSYNGAADRLMTNRFPAALIPFLDRYMDRLHEAGFDTMAPFAYAMSINVALGAIAGRDHRSANERKSAVDLKETLERIERMGEASDGMKELVEGFIGPLAEQDAQGSGGGISDRYFELLMRSVLDGIEATLPRE</sequence>
<dbReference type="InterPro" id="IPR036271">
    <property type="entry name" value="Tet_transcr_reg_TetR-rel_C_sf"/>
</dbReference>
<evidence type="ECO:0000256" key="2">
    <source>
        <dbReference type="ARBA" id="ARBA00023125"/>
    </source>
</evidence>
<keyword evidence="2 4" id="KW-0238">DNA-binding</keyword>
<evidence type="ECO:0000259" key="5">
    <source>
        <dbReference type="PROSITE" id="PS50977"/>
    </source>
</evidence>
<comment type="caution">
    <text evidence="6">The sequence shown here is derived from an EMBL/GenBank/DDBJ whole genome shotgun (WGS) entry which is preliminary data.</text>
</comment>
<dbReference type="AlphaFoldDB" id="D0WHX6"/>
<dbReference type="Gene3D" id="1.10.10.60">
    <property type="entry name" value="Homeodomain-like"/>
    <property type="match status" value="1"/>
</dbReference>
<dbReference type="Gene3D" id="1.10.357.10">
    <property type="entry name" value="Tetracycline Repressor, domain 2"/>
    <property type="match status" value="1"/>
</dbReference>
<dbReference type="InterPro" id="IPR001647">
    <property type="entry name" value="HTH_TetR"/>
</dbReference>
<protein>
    <submittedName>
        <fullName evidence="6">Transcriptional regulator, TetR family</fullName>
    </submittedName>
</protein>
<keyword evidence="3" id="KW-0804">Transcription</keyword>